<evidence type="ECO:0000313" key="2">
    <source>
        <dbReference type="Proteomes" id="UP001281147"/>
    </source>
</evidence>
<accession>A0ACC3N882</accession>
<evidence type="ECO:0000313" key="1">
    <source>
        <dbReference type="EMBL" id="KAK3711861.1"/>
    </source>
</evidence>
<keyword evidence="2" id="KW-1185">Reference proteome</keyword>
<comment type="caution">
    <text evidence="1">The sequence shown here is derived from an EMBL/GenBank/DDBJ whole genome shotgun (WGS) entry which is preliminary data.</text>
</comment>
<reference evidence="1" key="1">
    <citation type="submission" date="2023-07" db="EMBL/GenBank/DDBJ databases">
        <title>Black Yeasts Isolated from many extreme environments.</title>
        <authorList>
            <person name="Coleine C."/>
            <person name="Stajich J.E."/>
            <person name="Selbmann L."/>
        </authorList>
    </citation>
    <scope>NUCLEOTIDE SEQUENCE</scope>
    <source>
        <strain evidence="1">CCFEE 5714</strain>
    </source>
</reference>
<gene>
    <name evidence="1" type="ORF">LTR37_009379</name>
</gene>
<sequence length="401" mass="43723">MEQMFRTEYYVHSRSGDSFAAACDEYYLPDDIRQHVDYITPGIKGTDITKRLADSQVRRDAYIQGPLKRFFEALTDIPVGTQPIYNRIKDAGVGPGLSYEAALDVEFASSTSKLETELDFYDDFLDAIDGSYYESGSQSSGSDTELHYGVFQPTNVMSLSYGSLEFEFPLLWRKRQCNEYLKLGLQGVSLFFCTQDWGAALVDPAKALNTSAGSNAPFECKVKPGDNVFMPAFPASCPGGGYSLTFDEPQYQKAATAHYFDVANVSWPYFTNGGYRGSNGVWNRGGRGVPDIAAVGKRIATYLGFGLVGAPGTSASTPIVAALFNRIVEERLRLGKGPLGFVNSALYKHPEVLNDIVTGSNSVGANCLVEPAFQCAPGWDPVTGLGTPDYPKLLDLFTTLP</sequence>
<name>A0ACC3N882_9PEZI</name>
<dbReference type="EMBL" id="JAUTXU010000073">
    <property type="protein sequence ID" value="KAK3711861.1"/>
    <property type="molecule type" value="Genomic_DNA"/>
</dbReference>
<protein>
    <submittedName>
        <fullName evidence="1">Uncharacterized protein</fullName>
    </submittedName>
</protein>
<proteinExistence type="predicted"/>
<dbReference type="Proteomes" id="UP001281147">
    <property type="component" value="Unassembled WGS sequence"/>
</dbReference>
<organism evidence="1 2">
    <name type="scientific">Vermiconidia calcicola</name>
    <dbReference type="NCBI Taxonomy" id="1690605"/>
    <lineage>
        <taxon>Eukaryota</taxon>
        <taxon>Fungi</taxon>
        <taxon>Dikarya</taxon>
        <taxon>Ascomycota</taxon>
        <taxon>Pezizomycotina</taxon>
        <taxon>Dothideomycetes</taxon>
        <taxon>Dothideomycetidae</taxon>
        <taxon>Mycosphaerellales</taxon>
        <taxon>Extremaceae</taxon>
        <taxon>Vermiconidia</taxon>
    </lineage>
</organism>